<evidence type="ECO:0000313" key="1">
    <source>
        <dbReference type="EMBL" id="KKK70751.1"/>
    </source>
</evidence>
<reference evidence="1" key="1">
    <citation type="journal article" date="2015" name="Nature">
        <title>Complex archaea that bridge the gap between prokaryotes and eukaryotes.</title>
        <authorList>
            <person name="Spang A."/>
            <person name="Saw J.H."/>
            <person name="Jorgensen S.L."/>
            <person name="Zaremba-Niedzwiedzka K."/>
            <person name="Martijn J."/>
            <person name="Lind A.E."/>
            <person name="van Eijk R."/>
            <person name="Schleper C."/>
            <person name="Guy L."/>
            <person name="Ettema T.J."/>
        </authorList>
    </citation>
    <scope>NUCLEOTIDE SEQUENCE</scope>
</reference>
<dbReference type="EMBL" id="LAZR01058040">
    <property type="protein sequence ID" value="KKK70751.1"/>
    <property type="molecule type" value="Genomic_DNA"/>
</dbReference>
<proteinExistence type="predicted"/>
<feature type="non-terminal residue" evidence="1">
    <location>
        <position position="30"/>
    </location>
</feature>
<dbReference type="AlphaFoldDB" id="A0A0F9AEW3"/>
<protein>
    <submittedName>
        <fullName evidence="1">Uncharacterized protein</fullName>
    </submittedName>
</protein>
<sequence length="30" mass="3644">MSRQPYVITVRGRTKEWDFDIQGDPKYVEE</sequence>
<organism evidence="1">
    <name type="scientific">marine sediment metagenome</name>
    <dbReference type="NCBI Taxonomy" id="412755"/>
    <lineage>
        <taxon>unclassified sequences</taxon>
        <taxon>metagenomes</taxon>
        <taxon>ecological metagenomes</taxon>
    </lineage>
</organism>
<gene>
    <name evidence="1" type="ORF">LCGC14_2920800</name>
</gene>
<name>A0A0F9AEW3_9ZZZZ</name>
<comment type="caution">
    <text evidence="1">The sequence shown here is derived from an EMBL/GenBank/DDBJ whole genome shotgun (WGS) entry which is preliminary data.</text>
</comment>
<accession>A0A0F9AEW3</accession>